<dbReference type="Proteomes" id="UP000075714">
    <property type="component" value="Unassembled WGS sequence"/>
</dbReference>
<protein>
    <submittedName>
        <fullName evidence="2">Uncharacterized protein</fullName>
    </submittedName>
</protein>
<keyword evidence="1" id="KW-1133">Transmembrane helix</keyword>
<keyword evidence="3" id="KW-1185">Reference proteome</keyword>
<proteinExistence type="predicted"/>
<gene>
    <name evidence="2" type="ORF">GPECTOR_83g269</name>
</gene>
<comment type="caution">
    <text evidence="2">The sequence shown here is derived from an EMBL/GenBank/DDBJ whole genome shotgun (WGS) entry which is preliminary data.</text>
</comment>
<keyword evidence="1" id="KW-0472">Membrane</keyword>
<evidence type="ECO:0000256" key="1">
    <source>
        <dbReference type="SAM" id="Phobius"/>
    </source>
</evidence>
<evidence type="ECO:0000313" key="2">
    <source>
        <dbReference type="EMBL" id="KXZ43657.1"/>
    </source>
</evidence>
<name>A0A150G1E1_GONPE</name>
<evidence type="ECO:0000313" key="3">
    <source>
        <dbReference type="Proteomes" id="UP000075714"/>
    </source>
</evidence>
<reference evidence="3" key="1">
    <citation type="journal article" date="2016" name="Nat. Commun.">
        <title>The Gonium pectorale genome demonstrates co-option of cell cycle regulation during the evolution of multicellularity.</title>
        <authorList>
            <person name="Hanschen E.R."/>
            <person name="Marriage T.N."/>
            <person name="Ferris P.J."/>
            <person name="Hamaji T."/>
            <person name="Toyoda A."/>
            <person name="Fujiyama A."/>
            <person name="Neme R."/>
            <person name="Noguchi H."/>
            <person name="Minakuchi Y."/>
            <person name="Suzuki M."/>
            <person name="Kawai-Toyooka H."/>
            <person name="Smith D.R."/>
            <person name="Sparks H."/>
            <person name="Anderson J."/>
            <person name="Bakaric R."/>
            <person name="Luria V."/>
            <person name="Karger A."/>
            <person name="Kirschner M.W."/>
            <person name="Durand P.M."/>
            <person name="Michod R.E."/>
            <person name="Nozaki H."/>
            <person name="Olson B.J."/>
        </authorList>
    </citation>
    <scope>NUCLEOTIDE SEQUENCE [LARGE SCALE GENOMIC DNA]</scope>
    <source>
        <strain evidence="3">NIES-2863</strain>
    </source>
</reference>
<sequence>MQLDDVKAEKVFVEMTLGSVAGGKHWYIALCMLLSLLLSSQLVYKLGNKQASAFDYCFMAVKELHSVFRGSPAIYWLLNDLRS</sequence>
<organism evidence="2 3">
    <name type="scientific">Gonium pectorale</name>
    <name type="common">Green alga</name>
    <dbReference type="NCBI Taxonomy" id="33097"/>
    <lineage>
        <taxon>Eukaryota</taxon>
        <taxon>Viridiplantae</taxon>
        <taxon>Chlorophyta</taxon>
        <taxon>core chlorophytes</taxon>
        <taxon>Chlorophyceae</taxon>
        <taxon>CS clade</taxon>
        <taxon>Chlamydomonadales</taxon>
        <taxon>Volvocaceae</taxon>
        <taxon>Gonium</taxon>
    </lineage>
</organism>
<keyword evidence="1" id="KW-0812">Transmembrane</keyword>
<dbReference type="AlphaFoldDB" id="A0A150G1E1"/>
<dbReference type="EMBL" id="LSYV01000084">
    <property type="protein sequence ID" value="KXZ43657.1"/>
    <property type="molecule type" value="Genomic_DNA"/>
</dbReference>
<accession>A0A150G1E1</accession>
<feature type="transmembrane region" description="Helical" evidence="1">
    <location>
        <begin position="25"/>
        <end position="44"/>
    </location>
</feature>